<keyword evidence="7 9" id="KW-0472">Membrane</keyword>
<dbReference type="GO" id="GO:0006865">
    <property type="term" value="P:amino acid transport"/>
    <property type="evidence" value="ECO:0007669"/>
    <property type="project" value="UniProtKB-KW"/>
</dbReference>
<feature type="transmembrane region" description="Helical" evidence="9">
    <location>
        <begin position="192"/>
        <end position="213"/>
    </location>
</feature>
<evidence type="ECO:0000256" key="3">
    <source>
        <dbReference type="ARBA" id="ARBA00022475"/>
    </source>
</evidence>
<protein>
    <submittedName>
        <fullName evidence="10">Branched-chain amino acid ABC transporter permease</fullName>
    </submittedName>
</protein>
<feature type="transmembrane region" description="Helical" evidence="9">
    <location>
        <begin position="98"/>
        <end position="117"/>
    </location>
</feature>
<reference evidence="10 11" key="1">
    <citation type="submission" date="2019-12" db="EMBL/GenBank/DDBJ databases">
        <title>Whole-genome sequencing of Allorhizobium vitis.</title>
        <authorList>
            <person name="Gan H.M."/>
            <person name="Szegedi E."/>
            <person name="Burr T."/>
            <person name="Savka M.A."/>
        </authorList>
    </citation>
    <scope>NUCLEOTIDE SEQUENCE [LARGE SCALE GENOMIC DNA]</scope>
    <source>
        <strain evidence="10 11">CG516</strain>
    </source>
</reference>
<evidence type="ECO:0000256" key="6">
    <source>
        <dbReference type="ARBA" id="ARBA00022989"/>
    </source>
</evidence>
<proteinExistence type="inferred from homology"/>
<dbReference type="InterPro" id="IPR001851">
    <property type="entry name" value="ABC_transp_permease"/>
</dbReference>
<comment type="subcellular location">
    <subcellularLocation>
        <location evidence="1">Cell membrane</location>
        <topology evidence="1">Multi-pass membrane protein</topology>
    </subcellularLocation>
</comment>
<evidence type="ECO:0000256" key="5">
    <source>
        <dbReference type="ARBA" id="ARBA00022970"/>
    </source>
</evidence>
<keyword evidence="6 9" id="KW-1133">Transmembrane helix</keyword>
<evidence type="ECO:0000256" key="8">
    <source>
        <dbReference type="ARBA" id="ARBA00037998"/>
    </source>
</evidence>
<comment type="similarity">
    <text evidence="8">Belongs to the binding-protein-dependent transport system permease family. LivHM subfamily.</text>
</comment>
<keyword evidence="2" id="KW-0813">Transport</keyword>
<feature type="transmembrane region" description="Helical" evidence="9">
    <location>
        <begin position="137"/>
        <end position="161"/>
    </location>
</feature>
<accession>A0A6L6VNX5</accession>
<dbReference type="PANTHER" id="PTHR11795">
    <property type="entry name" value="BRANCHED-CHAIN AMINO ACID TRANSPORT SYSTEM PERMEASE PROTEIN LIVH"/>
    <property type="match status" value="1"/>
</dbReference>
<evidence type="ECO:0000256" key="1">
    <source>
        <dbReference type="ARBA" id="ARBA00004651"/>
    </source>
</evidence>
<feature type="transmembrane region" description="Helical" evidence="9">
    <location>
        <begin position="6"/>
        <end position="32"/>
    </location>
</feature>
<dbReference type="PANTHER" id="PTHR11795:SF445">
    <property type="entry name" value="AMINO ACID ABC TRANSPORTER PERMEASE PROTEIN"/>
    <property type="match status" value="1"/>
</dbReference>
<dbReference type="GO" id="GO:0005886">
    <property type="term" value="C:plasma membrane"/>
    <property type="evidence" value="ECO:0007669"/>
    <property type="project" value="UniProtKB-SubCell"/>
</dbReference>
<keyword evidence="3" id="KW-1003">Cell membrane</keyword>
<dbReference type="GO" id="GO:0022857">
    <property type="term" value="F:transmembrane transporter activity"/>
    <property type="evidence" value="ECO:0007669"/>
    <property type="project" value="InterPro"/>
</dbReference>
<dbReference type="AlphaFoldDB" id="A0A6L6VNX5"/>
<dbReference type="InterPro" id="IPR052157">
    <property type="entry name" value="BCAA_transport_permease"/>
</dbReference>
<evidence type="ECO:0000256" key="9">
    <source>
        <dbReference type="SAM" id="Phobius"/>
    </source>
</evidence>
<keyword evidence="4 9" id="KW-0812">Transmembrane</keyword>
<dbReference type="Pfam" id="PF02653">
    <property type="entry name" value="BPD_transp_2"/>
    <property type="match status" value="1"/>
</dbReference>
<comment type="caution">
    <text evidence="10">The sequence shown here is derived from an EMBL/GenBank/DDBJ whole genome shotgun (WGS) entry which is preliminary data.</text>
</comment>
<evidence type="ECO:0000313" key="10">
    <source>
        <dbReference type="EMBL" id="MUZ76029.1"/>
    </source>
</evidence>
<feature type="transmembrane region" description="Helical" evidence="9">
    <location>
        <begin position="44"/>
        <end position="61"/>
    </location>
</feature>
<dbReference type="CDD" id="cd06582">
    <property type="entry name" value="TM_PBP1_LivH_like"/>
    <property type="match status" value="1"/>
</dbReference>
<sequence length="289" mass="29899">MIFHLIFNNLLSGLLLGGVLALIALGLSISLGVMRLINLAHGEILIGGAYAALFLGLAAGFDPLLTLPLVAAFVALVALPLQWLLLAPVSRQGPEAPMMTTFALSLILQNLYLTWFSADTRSIPAPYAIRPFTLGPISVPLIYLLGFVISVAVIAMVYVVVNCSAFGRDLRASALDPVAAESVGVNVRRVHALTFALGAACAAVGGVLIGMTFSFNPTTGSSFLLTSFAVVVLGGMGNIAGTLIAGLALGLMQSVGALLLGDGFRDLVGLALFLVVLALRPAGLFVQRA</sequence>
<keyword evidence="5" id="KW-0029">Amino-acid transport</keyword>
<gene>
    <name evidence="10" type="ORF">GOZ90_25610</name>
</gene>
<evidence type="ECO:0000256" key="2">
    <source>
        <dbReference type="ARBA" id="ARBA00022448"/>
    </source>
</evidence>
<name>A0A6L6VNX5_AGRVI</name>
<feature type="transmembrane region" description="Helical" evidence="9">
    <location>
        <begin position="267"/>
        <end position="286"/>
    </location>
</feature>
<evidence type="ECO:0000313" key="11">
    <source>
        <dbReference type="Proteomes" id="UP000477951"/>
    </source>
</evidence>
<feature type="transmembrane region" description="Helical" evidence="9">
    <location>
        <begin position="67"/>
        <end position="86"/>
    </location>
</feature>
<dbReference type="RefSeq" id="WP_156616532.1">
    <property type="nucleotide sequence ID" value="NZ_WPHR01000044.1"/>
</dbReference>
<evidence type="ECO:0000256" key="4">
    <source>
        <dbReference type="ARBA" id="ARBA00022692"/>
    </source>
</evidence>
<evidence type="ECO:0000256" key="7">
    <source>
        <dbReference type="ARBA" id="ARBA00023136"/>
    </source>
</evidence>
<dbReference type="EMBL" id="WPHR01000044">
    <property type="protein sequence ID" value="MUZ76029.1"/>
    <property type="molecule type" value="Genomic_DNA"/>
</dbReference>
<organism evidence="10 11">
    <name type="scientific">Agrobacterium vitis</name>
    <name type="common">Rhizobium vitis</name>
    <dbReference type="NCBI Taxonomy" id="373"/>
    <lineage>
        <taxon>Bacteria</taxon>
        <taxon>Pseudomonadati</taxon>
        <taxon>Pseudomonadota</taxon>
        <taxon>Alphaproteobacteria</taxon>
        <taxon>Hyphomicrobiales</taxon>
        <taxon>Rhizobiaceae</taxon>
        <taxon>Rhizobium/Agrobacterium group</taxon>
        <taxon>Agrobacterium</taxon>
    </lineage>
</organism>
<dbReference type="Proteomes" id="UP000477951">
    <property type="component" value="Unassembled WGS sequence"/>
</dbReference>